<feature type="binding site" evidence="5">
    <location>
        <begin position="60"/>
        <end position="63"/>
    </location>
    <ligand>
        <name>GTP</name>
        <dbReference type="ChEBI" id="CHEBI:37565"/>
    </ligand>
</feature>
<dbReference type="Gene3D" id="1.10.1580.10">
    <property type="match status" value="1"/>
</dbReference>
<dbReference type="NCBIfam" id="TIGR03596">
    <property type="entry name" value="GTPase_YlqF"/>
    <property type="match status" value="1"/>
</dbReference>
<name>A0A4Z0D5A5_9FIRM</name>
<evidence type="ECO:0000313" key="7">
    <source>
        <dbReference type="EMBL" id="TFZ39834.1"/>
    </source>
</evidence>
<comment type="caution">
    <text evidence="7">The sequence shown here is derived from an EMBL/GenBank/DDBJ whole genome shotgun (WGS) entry which is preliminary data.</text>
</comment>
<dbReference type="InterPro" id="IPR019991">
    <property type="entry name" value="GTP-bd_ribosome_bgen"/>
</dbReference>
<feature type="domain" description="CP-type G" evidence="6">
    <location>
        <begin position="13"/>
        <end position="168"/>
    </location>
</feature>
<keyword evidence="8" id="KW-1185">Reference proteome</keyword>
<reference evidence="7 8" key="1">
    <citation type="submission" date="2019-03" db="EMBL/GenBank/DDBJ databases">
        <title>Draft genome sequence data and analysis of a Fermenting Bacterium, Soehngenia longevitae strain 1933PT, isolated from petroleum reservoir in Azerbaijan.</title>
        <authorList>
            <person name="Grouzdev D.S."/>
            <person name="Bidzhieva S.K."/>
            <person name="Sokolova D.S."/>
            <person name="Tourova T.P."/>
            <person name="Poltaraus A.B."/>
            <person name="Nazina T.N."/>
        </authorList>
    </citation>
    <scope>NUCLEOTIDE SEQUENCE [LARGE SCALE GENOMIC DNA]</scope>
    <source>
        <strain evidence="7 8">1933P</strain>
    </source>
</reference>
<dbReference type="InterPro" id="IPR030378">
    <property type="entry name" value="G_CP_dom"/>
</dbReference>
<dbReference type="PROSITE" id="PS51721">
    <property type="entry name" value="G_CP"/>
    <property type="match status" value="1"/>
</dbReference>
<dbReference type="Pfam" id="PF01926">
    <property type="entry name" value="MMR_HSR1"/>
    <property type="match status" value="1"/>
</dbReference>
<dbReference type="PANTHER" id="PTHR45782">
    <property type="entry name" value="MITOCHONDRIAL RIBOSOME-ASSOCIATED GTPASE 1"/>
    <property type="match status" value="1"/>
</dbReference>
<comment type="subcellular location">
    <subcellularLocation>
        <location evidence="4">Cytoplasm</location>
    </subcellularLocation>
</comment>
<dbReference type="SUPFAM" id="SSF52540">
    <property type="entry name" value="P-loop containing nucleoside triphosphate hydrolases"/>
    <property type="match status" value="1"/>
</dbReference>
<sequence>MNININWYPGHMKKTTESIKSNLKLVDIVYELLDARIPYSSQNPSINSILGQKKRITILNKSDLADPNINNKWMKCYNNNGIDCVFLNSLNGNGIDELVNLTKKIIDKNMIKVMIVGIPNVGKSTLINRIANRKSTKTGNKPGITKSIQWINSNNGIYLLDTPGVLWPKFEEENVGLNLAFVGSIKDEILDTVTLSLKLIDKLNTINKMLVIRRYDLENSISDSYVTLENIAIKRGCLLKGSIIDLEKAANIVIDDFRKGLLGRISLESPQEG</sequence>
<dbReference type="InterPro" id="IPR006073">
    <property type="entry name" value="GTP-bd"/>
</dbReference>
<feature type="binding site" evidence="5">
    <location>
        <begin position="88"/>
        <end position="89"/>
    </location>
    <ligand>
        <name>GTP</name>
        <dbReference type="ChEBI" id="CHEBI:37565"/>
    </ligand>
</feature>
<evidence type="ECO:0000256" key="1">
    <source>
        <dbReference type="ARBA" id="ARBA00014898"/>
    </source>
</evidence>
<keyword evidence="3 4" id="KW-0342">GTP-binding</keyword>
<gene>
    <name evidence="7" type="primary">ylqF</name>
    <name evidence="7" type="ORF">E4100_07315</name>
</gene>
<dbReference type="GO" id="GO:0005737">
    <property type="term" value="C:cytoplasm"/>
    <property type="evidence" value="ECO:0007669"/>
    <property type="project" value="UniProtKB-SubCell"/>
</dbReference>
<evidence type="ECO:0000256" key="2">
    <source>
        <dbReference type="ARBA" id="ARBA00022741"/>
    </source>
</evidence>
<proteinExistence type="inferred from homology"/>
<dbReference type="Proteomes" id="UP000298381">
    <property type="component" value="Unassembled WGS sequence"/>
</dbReference>
<comment type="similarity">
    <text evidence="4">Belongs to the TRAFAC class YlqF/YawG GTPase family. MTG1 subfamily.</text>
</comment>
<dbReference type="OrthoDB" id="9779790at2"/>
<keyword evidence="2 4" id="KW-0547">Nucleotide-binding</keyword>
<dbReference type="PIRSF" id="PIRSF006230">
    <property type="entry name" value="MG442"/>
    <property type="match status" value="1"/>
</dbReference>
<organism evidence="7 8">
    <name type="scientific">Soehngenia longivitae</name>
    <dbReference type="NCBI Taxonomy" id="2562294"/>
    <lineage>
        <taxon>Bacteria</taxon>
        <taxon>Bacillati</taxon>
        <taxon>Bacillota</taxon>
        <taxon>Tissierellia</taxon>
        <taxon>Tissierellales</taxon>
        <taxon>Tissierellaceae</taxon>
        <taxon>Soehngenia</taxon>
    </lineage>
</organism>
<dbReference type="GO" id="GO:0003924">
    <property type="term" value="F:GTPase activity"/>
    <property type="evidence" value="ECO:0007669"/>
    <property type="project" value="TreeGrafter"/>
</dbReference>
<dbReference type="GO" id="GO:0006412">
    <property type="term" value="P:translation"/>
    <property type="evidence" value="ECO:0007669"/>
    <property type="project" value="TreeGrafter"/>
</dbReference>
<evidence type="ECO:0000259" key="6">
    <source>
        <dbReference type="PROSITE" id="PS51721"/>
    </source>
</evidence>
<dbReference type="InterPro" id="IPR027417">
    <property type="entry name" value="P-loop_NTPase"/>
</dbReference>
<evidence type="ECO:0000256" key="4">
    <source>
        <dbReference type="PIRNR" id="PIRNR006230"/>
    </source>
</evidence>
<feature type="binding site" evidence="5">
    <location>
        <position position="164"/>
    </location>
    <ligand>
        <name>GTP</name>
        <dbReference type="ChEBI" id="CHEBI:37565"/>
    </ligand>
</feature>
<dbReference type="GO" id="GO:0005525">
    <property type="term" value="F:GTP binding"/>
    <property type="evidence" value="ECO:0007669"/>
    <property type="project" value="UniProtKB-KW"/>
</dbReference>
<protein>
    <recommendedName>
        <fullName evidence="1 4">Ribosome biogenesis GTPase A</fullName>
    </recommendedName>
</protein>
<dbReference type="AlphaFoldDB" id="A0A4Z0D5A5"/>
<feature type="binding site" evidence="5">
    <location>
        <begin position="120"/>
        <end position="125"/>
    </location>
    <ligand>
        <name>GTP</name>
        <dbReference type="ChEBI" id="CHEBI:37565"/>
    </ligand>
</feature>
<dbReference type="InterPro" id="IPR016478">
    <property type="entry name" value="GTPase_MTG1"/>
</dbReference>
<keyword evidence="4" id="KW-0963">Cytoplasm</keyword>
<comment type="function">
    <text evidence="4">Required for a late step of 50S ribosomal subunit assembly. Has GTPase activity.</text>
</comment>
<dbReference type="InterPro" id="IPR023179">
    <property type="entry name" value="GTP-bd_ortho_bundle_sf"/>
</dbReference>
<dbReference type="PANTHER" id="PTHR45782:SF4">
    <property type="entry name" value="MITOCHONDRIAL RIBOSOME-ASSOCIATED GTPASE 1"/>
    <property type="match status" value="1"/>
</dbReference>
<dbReference type="Gene3D" id="3.40.50.300">
    <property type="entry name" value="P-loop containing nucleotide triphosphate hydrolases"/>
    <property type="match status" value="1"/>
</dbReference>
<dbReference type="PRINTS" id="PR00326">
    <property type="entry name" value="GTP1OBG"/>
</dbReference>
<dbReference type="CDD" id="cd01856">
    <property type="entry name" value="YlqF"/>
    <property type="match status" value="1"/>
</dbReference>
<evidence type="ECO:0000313" key="8">
    <source>
        <dbReference type="Proteomes" id="UP000298381"/>
    </source>
</evidence>
<evidence type="ECO:0000256" key="5">
    <source>
        <dbReference type="PIRSR" id="PIRSR006230-1"/>
    </source>
</evidence>
<accession>A0A4Z0D5A5</accession>
<evidence type="ECO:0000256" key="3">
    <source>
        <dbReference type="ARBA" id="ARBA00023134"/>
    </source>
</evidence>
<dbReference type="EMBL" id="SRIB01000009">
    <property type="protein sequence ID" value="TFZ39834.1"/>
    <property type="molecule type" value="Genomic_DNA"/>
</dbReference>